<dbReference type="EMBL" id="BNJQ01000037">
    <property type="protein sequence ID" value="GHP11929.1"/>
    <property type="molecule type" value="Genomic_DNA"/>
</dbReference>
<keyword evidence="4" id="KW-1185">Reference proteome</keyword>
<dbReference type="Gene3D" id="3.40.50.1820">
    <property type="entry name" value="alpha/beta hydrolase"/>
    <property type="match status" value="1"/>
</dbReference>
<organism evidence="3 4">
    <name type="scientific">Pycnococcus provasolii</name>
    <dbReference type="NCBI Taxonomy" id="41880"/>
    <lineage>
        <taxon>Eukaryota</taxon>
        <taxon>Viridiplantae</taxon>
        <taxon>Chlorophyta</taxon>
        <taxon>Pseudoscourfieldiophyceae</taxon>
        <taxon>Pseudoscourfieldiales</taxon>
        <taxon>Pycnococcaceae</taxon>
        <taxon>Pycnococcus</taxon>
    </lineage>
</organism>
<feature type="region of interest" description="Disordered" evidence="1">
    <location>
        <begin position="83"/>
        <end position="114"/>
    </location>
</feature>
<name>A0A830I4J3_9CHLO</name>
<keyword evidence="2" id="KW-0732">Signal</keyword>
<gene>
    <name evidence="3" type="ORF">PPROV_001065600</name>
</gene>
<evidence type="ECO:0000313" key="4">
    <source>
        <dbReference type="Proteomes" id="UP000660262"/>
    </source>
</evidence>
<proteinExistence type="predicted"/>
<dbReference type="InterPro" id="IPR029058">
    <property type="entry name" value="AB_hydrolase_fold"/>
</dbReference>
<evidence type="ECO:0008006" key="5">
    <source>
        <dbReference type="Google" id="ProtNLM"/>
    </source>
</evidence>
<dbReference type="Proteomes" id="UP000660262">
    <property type="component" value="Unassembled WGS sequence"/>
</dbReference>
<feature type="signal peptide" evidence="2">
    <location>
        <begin position="1"/>
        <end position="17"/>
    </location>
</feature>
<feature type="compositionally biased region" description="Polar residues" evidence="1">
    <location>
        <begin position="87"/>
        <end position="97"/>
    </location>
</feature>
<comment type="caution">
    <text evidence="3">The sequence shown here is derived from an EMBL/GenBank/DDBJ whole genome shotgun (WGS) entry which is preliminary data.</text>
</comment>
<protein>
    <recommendedName>
        <fullName evidence="5">Chlorophyllase</fullName>
    </recommendedName>
</protein>
<evidence type="ECO:0000313" key="3">
    <source>
        <dbReference type="EMBL" id="GHP11929.1"/>
    </source>
</evidence>
<dbReference type="AlphaFoldDB" id="A0A830I4J3"/>
<accession>A0A830I4J3</accession>
<dbReference type="SUPFAM" id="SSF53474">
    <property type="entry name" value="alpha/beta-Hydrolases"/>
    <property type="match status" value="1"/>
</dbReference>
<feature type="chain" id="PRO_5032731616" description="Chlorophyllase" evidence="2">
    <location>
        <begin position="18"/>
        <end position="411"/>
    </location>
</feature>
<evidence type="ECO:0000256" key="1">
    <source>
        <dbReference type="SAM" id="MobiDB-lite"/>
    </source>
</evidence>
<dbReference type="OrthoDB" id="568421at2759"/>
<sequence length="411" mass="44999">MMMTCLLAALHQQGAHAQQQQQGQGFASLGPYEYAEMKVLCIRQDDADSSLDGNSNGATAAALSSASSLVAGRRRRRRLNFLGPLFSRQQQTTTAGNPASPSSSASLPCSEPDARLYVPRLTPRTARADADDAEQPAQMPLVAYIHPLFGRDLEEWIEANMPMINFLNSRGMLVLVSTQTKHEGLPRGEYALDTFQDSAIHLMQALEHVDRRSRGVHPKFGEDDWLRGKISRYAVAGYSVGGAMASWLAAESLKSPETRAAKGLPSELPPMSAAVSLGPTVGRANAPNGAREIYERLRHRVPHMLIAGTDDNMGGVDGIDVLNRNNNATRVYVLYRDATHCWIMYPFASECGSGPIEWYVASQQQAASRQAVAAFLQLYLKDDAEAAPLIWEKKLRDVSTIPIEAMYVENP</sequence>
<evidence type="ECO:0000256" key="2">
    <source>
        <dbReference type="SAM" id="SignalP"/>
    </source>
</evidence>
<reference evidence="3" key="1">
    <citation type="submission" date="2020-10" db="EMBL/GenBank/DDBJ databases">
        <title>Unveiling of a novel bifunctional photoreceptor, Dualchrome1, isolated from a cosmopolitan green alga.</title>
        <authorList>
            <person name="Suzuki S."/>
            <person name="Kawachi M."/>
        </authorList>
    </citation>
    <scope>NUCLEOTIDE SEQUENCE</scope>
    <source>
        <strain evidence="3">NIES 2893</strain>
    </source>
</reference>